<reference evidence="1 2" key="1">
    <citation type="submission" date="2024-01" db="EMBL/GenBank/DDBJ databases">
        <authorList>
            <person name="Waweru B."/>
        </authorList>
    </citation>
    <scope>NUCLEOTIDE SEQUENCE [LARGE SCALE GENOMIC DNA]</scope>
</reference>
<evidence type="ECO:0000313" key="2">
    <source>
        <dbReference type="Proteomes" id="UP001314170"/>
    </source>
</evidence>
<accession>A0AAV1RD04</accession>
<dbReference type="AlphaFoldDB" id="A0AAV1RD04"/>
<dbReference type="Proteomes" id="UP001314170">
    <property type="component" value="Unassembled WGS sequence"/>
</dbReference>
<evidence type="ECO:0000313" key="1">
    <source>
        <dbReference type="EMBL" id="CAK7331744.1"/>
    </source>
</evidence>
<protein>
    <submittedName>
        <fullName evidence="1">Uncharacterized protein</fullName>
    </submittedName>
</protein>
<dbReference type="EMBL" id="CAWUPB010000913">
    <property type="protein sequence ID" value="CAK7331744.1"/>
    <property type="molecule type" value="Genomic_DNA"/>
</dbReference>
<comment type="caution">
    <text evidence="1">The sequence shown here is derived from an EMBL/GenBank/DDBJ whole genome shotgun (WGS) entry which is preliminary data.</text>
</comment>
<gene>
    <name evidence="1" type="ORF">DCAF_LOCUS8627</name>
</gene>
<name>A0AAV1RD04_9ROSI</name>
<organism evidence="1 2">
    <name type="scientific">Dovyalis caffra</name>
    <dbReference type="NCBI Taxonomy" id="77055"/>
    <lineage>
        <taxon>Eukaryota</taxon>
        <taxon>Viridiplantae</taxon>
        <taxon>Streptophyta</taxon>
        <taxon>Embryophyta</taxon>
        <taxon>Tracheophyta</taxon>
        <taxon>Spermatophyta</taxon>
        <taxon>Magnoliopsida</taxon>
        <taxon>eudicotyledons</taxon>
        <taxon>Gunneridae</taxon>
        <taxon>Pentapetalae</taxon>
        <taxon>rosids</taxon>
        <taxon>fabids</taxon>
        <taxon>Malpighiales</taxon>
        <taxon>Salicaceae</taxon>
        <taxon>Flacourtieae</taxon>
        <taxon>Dovyalis</taxon>
    </lineage>
</organism>
<sequence length="87" mass="10060">MEEGRAGERRKESVRELLQRLLSPFGLSRSTLHSYFQHDLGRLPDPHTWITIGPANSRRPCELDNMAKSVCSTNLLRERRQEGWIGD</sequence>
<proteinExistence type="predicted"/>
<keyword evidence="2" id="KW-1185">Reference proteome</keyword>